<dbReference type="HOGENOM" id="CLU_1428488_0_0_1"/>
<dbReference type="EMBL" id="KN832970">
    <property type="protein sequence ID" value="KIM92311.1"/>
    <property type="molecule type" value="Genomic_DNA"/>
</dbReference>
<organism evidence="1 2">
    <name type="scientific">Piloderma croceum (strain F 1598)</name>
    <dbReference type="NCBI Taxonomy" id="765440"/>
    <lineage>
        <taxon>Eukaryota</taxon>
        <taxon>Fungi</taxon>
        <taxon>Dikarya</taxon>
        <taxon>Basidiomycota</taxon>
        <taxon>Agaricomycotina</taxon>
        <taxon>Agaricomycetes</taxon>
        <taxon>Agaricomycetidae</taxon>
        <taxon>Atheliales</taxon>
        <taxon>Atheliaceae</taxon>
        <taxon>Piloderma</taxon>
    </lineage>
</organism>
<sequence length="190" mass="20408">MTTNDMLQDSTVTGTQHDCLCTNLTIIIHPQGPGPIVLNVNLSRPGMETVNTVPANAVTGALTNISSVRSAVVISGESDCVDMQGTVLLPQNVQRHDVVDDSATESETESDREYLGLPPLKQKAQKQCAIEGDNIVLTHTGKYRAVDGEELAPDSDPEGTKYSSSHLMAIRGKCSFEGKALQLPAKRRHV</sequence>
<name>A0A0C3GP17_PILCF</name>
<gene>
    <name evidence="1" type="ORF">PILCRDRAFT_810351</name>
</gene>
<dbReference type="Proteomes" id="UP000054166">
    <property type="component" value="Unassembled WGS sequence"/>
</dbReference>
<keyword evidence="2" id="KW-1185">Reference proteome</keyword>
<evidence type="ECO:0000313" key="1">
    <source>
        <dbReference type="EMBL" id="KIM92311.1"/>
    </source>
</evidence>
<proteinExistence type="predicted"/>
<protein>
    <submittedName>
        <fullName evidence="1">Uncharacterized protein</fullName>
    </submittedName>
</protein>
<reference evidence="2" key="2">
    <citation type="submission" date="2015-01" db="EMBL/GenBank/DDBJ databases">
        <title>Evolutionary Origins and Diversification of the Mycorrhizal Mutualists.</title>
        <authorList>
            <consortium name="DOE Joint Genome Institute"/>
            <consortium name="Mycorrhizal Genomics Consortium"/>
            <person name="Kohler A."/>
            <person name="Kuo A."/>
            <person name="Nagy L.G."/>
            <person name="Floudas D."/>
            <person name="Copeland A."/>
            <person name="Barry K.W."/>
            <person name="Cichocki N."/>
            <person name="Veneault-Fourrey C."/>
            <person name="LaButti K."/>
            <person name="Lindquist E.A."/>
            <person name="Lipzen A."/>
            <person name="Lundell T."/>
            <person name="Morin E."/>
            <person name="Murat C."/>
            <person name="Riley R."/>
            <person name="Ohm R."/>
            <person name="Sun H."/>
            <person name="Tunlid A."/>
            <person name="Henrissat B."/>
            <person name="Grigoriev I.V."/>
            <person name="Hibbett D.S."/>
            <person name="Martin F."/>
        </authorList>
    </citation>
    <scope>NUCLEOTIDE SEQUENCE [LARGE SCALE GENOMIC DNA]</scope>
    <source>
        <strain evidence="2">F 1598</strain>
    </source>
</reference>
<dbReference type="InParanoid" id="A0A0C3GP17"/>
<accession>A0A0C3GP17</accession>
<reference evidence="1 2" key="1">
    <citation type="submission" date="2014-04" db="EMBL/GenBank/DDBJ databases">
        <authorList>
            <consortium name="DOE Joint Genome Institute"/>
            <person name="Kuo A."/>
            <person name="Tarkka M."/>
            <person name="Buscot F."/>
            <person name="Kohler A."/>
            <person name="Nagy L.G."/>
            <person name="Floudas D."/>
            <person name="Copeland A."/>
            <person name="Barry K.W."/>
            <person name="Cichocki N."/>
            <person name="Veneault-Fourrey C."/>
            <person name="LaButti K."/>
            <person name="Lindquist E.A."/>
            <person name="Lipzen A."/>
            <person name="Lundell T."/>
            <person name="Morin E."/>
            <person name="Murat C."/>
            <person name="Sun H."/>
            <person name="Tunlid A."/>
            <person name="Henrissat B."/>
            <person name="Grigoriev I.V."/>
            <person name="Hibbett D.S."/>
            <person name="Martin F."/>
            <person name="Nordberg H.P."/>
            <person name="Cantor M.N."/>
            <person name="Hua S.X."/>
        </authorList>
    </citation>
    <scope>NUCLEOTIDE SEQUENCE [LARGE SCALE GENOMIC DNA]</scope>
    <source>
        <strain evidence="1 2">F 1598</strain>
    </source>
</reference>
<evidence type="ECO:0000313" key="2">
    <source>
        <dbReference type="Proteomes" id="UP000054166"/>
    </source>
</evidence>
<dbReference type="AlphaFoldDB" id="A0A0C3GP17"/>